<keyword evidence="1" id="KW-0812">Transmembrane</keyword>
<name>A0ABR1ZRT3_9ROSI</name>
<comment type="caution">
    <text evidence="2">The sequence shown here is derived from an EMBL/GenBank/DDBJ whole genome shotgun (WGS) entry which is preliminary data.</text>
</comment>
<evidence type="ECO:0000313" key="2">
    <source>
        <dbReference type="EMBL" id="KAK8483414.1"/>
    </source>
</evidence>
<proteinExistence type="predicted"/>
<keyword evidence="1" id="KW-1133">Transmembrane helix</keyword>
<reference evidence="2 3" key="1">
    <citation type="journal article" date="2024" name="G3 (Bethesda)">
        <title>Genome assembly of Hibiscus sabdariffa L. provides insights into metabolisms of medicinal natural products.</title>
        <authorList>
            <person name="Kim T."/>
        </authorList>
    </citation>
    <scope>NUCLEOTIDE SEQUENCE [LARGE SCALE GENOMIC DNA]</scope>
    <source>
        <strain evidence="2">TK-2024</strain>
        <tissue evidence="2">Old leaves</tissue>
    </source>
</reference>
<accession>A0ABR1ZRT3</accession>
<feature type="transmembrane region" description="Helical" evidence="1">
    <location>
        <begin position="25"/>
        <end position="47"/>
    </location>
</feature>
<keyword evidence="3" id="KW-1185">Reference proteome</keyword>
<dbReference type="EMBL" id="JBBPBM010001555">
    <property type="protein sequence ID" value="KAK8483414.1"/>
    <property type="molecule type" value="Genomic_DNA"/>
</dbReference>
<keyword evidence="1" id="KW-0472">Membrane</keyword>
<evidence type="ECO:0000313" key="3">
    <source>
        <dbReference type="Proteomes" id="UP001472677"/>
    </source>
</evidence>
<gene>
    <name evidence="2" type="ORF">V6N12_018701</name>
</gene>
<evidence type="ECO:0000256" key="1">
    <source>
        <dbReference type="SAM" id="Phobius"/>
    </source>
</evidence>
<sequence>MWSVHGVGRDGFASTTPNSSTLLSLGQAAVLVSTHQLIGFIGLLMVYRVFELFWVRMLEGVCAFSEPCNDMTFND</sequence>
<organism evidence="2 3">
    <name type="scientific">Hibiscus sabdariffa</name>
    <name type="common">roselle</name>
    <dbReference type="NCBI Taxonomy" id="183260"/>
    <lineage>
        <taxon>Eukaryota</taxon>
        <taxon>Viridiplantae</taxon>
        <taxon>Streptophyta</taxon>
        <taxon>Embryophyta</taxon>
        <taxon>Tracheophyta</taxon>
        <taxon>Spermatophyta</taxon>
        <taxon>Magnoliopsida</taxon>
        <taxon>eudicotyledons</taxon>
        <taxon>Gunneridae</taxon>
        <taxon>Pentapetalae</taxon>
        <taxon>rosids</taxon>
        <taxon>malvids</taxon>
        <taxon>Malvales</taxon>
        <taxon>Malvaceae</taxon>
        <taxon>Malvoideae</taxon>
        <taxon>Hibiscus</taxon>
    </lineage>
</organism>
<dbReference type="Proteomes" id="UP001472677">
    <property type="component" value="Unassembled WGS sequence"/>
</dbReference>
<protein>
    <submittedName>
        <fullName evidence="2">Uncharacterized protein</fullName>
    </submittedName>
</protein>